<dbReference type="Proteomes" id="UP000823912">
    <property type="component" value="Unassembled WGS sequence"/>
</dbReference>
<evidence type="ECO:0000313" key="2">
    <source>
        <dbReference type="Proteomes" id="UP000823912"/>
    </source>
</evidence>
<dbReference type="InterPro" id="IPR043502">
    <property type="entry name" value="DNA/RNA_pol_sf"/>
</dbReference>
<evidence type="ECO:0000313" key="1">
    <source>
        <dbReference type="EMBL" id="HIR70959.1"/>
    </source>
</evidence>
<dbReference type="Gene3D" id="1.10.150.20">
    <property type="entry name" value="5' to 3' exonuclease, C-terminal subdomain"/>
    <property type="match status" value="1"/>
</dbReference>
<organism evidence="1 2">
    <name type="scientific">Candidatus Pullilachnospira gallistercoris</name>
    <dbReference type="NCBI Taxonomy" id="2840911"/>
    <lineage>
        <taxon>Bacteria</taxon>
        <taxon>Bacillati</taxon>
        <taxon>Bacillota</taxon>
        <taxon>Clostridia</taxon>
        <taxon>Lachnospirales</taxon>
        <taxon>Lachnospiraceae</taxon>
        <taxon>Lachnospiraceae incertae sedis</taxon>
        <taxon>Candidatus Pullilachnospira</taxon>
    </lineage>
</organism>
<dbReference type="SUPFAM" id="SSF56672">
    <property type="entry name" value="DNA/RNA polymerases"/>
    <property type="match status" value="1"/>
</dbReference>
<gene>
    <name evidence="1" type="ORF">IAA55_06735</name>
</gene>
<reference evidence="1" key="1">
    <citation type="submission" date="2020-10" db="EMBL/GenBank/DDBJ databases">
        <authorList>
            <person name="Gilroy R."/>
        </authorList>
    </citation>
    <scope>NUCLEOTIDE SEQUENCE</scope>
    <source>
        <strain evidence="1">ChiSjej5B23-6657</strain>
    </source>
</reference>
<comment type="caution">
    <text evidence="1">The sequence shown here is derived from an EMBL/GenBank/DDBJ whole genome shotgun (WGS) entry which is preliminary data.</text>
</comment>
<name>A0A9D1E9M8_9FIRM</name>
<dbReference type="AlphaFoldDB" id="A0A9D1E9M8"/>
<protein>
    <recommendedName>
        <fullName evidence="3">DNA-directed DNA polymerase family A palm domain-containing protein</fullName>
    </recommendedName>
</protein>
<accession>A0A9D1E9M8</accession>
<dbReference type="Gene3D" id="3.30.70.370">
    <property type="match status" value="1"/>
</dbReference>
<dbReference type="EMBL" id="DVHM01000107">
    <property type="protein sequence ID" value="HIR70959.1"/>
    <property type="molecule type" value="Genomic_DNA"/>
</dbReference>
<evidence type="ECO:0008006" key="3">
    <source>
        <dbReference type="Google" id="ProtNLM"/>
    </source>
</evidence>
<proteinExistence type="predicted"/>
<reference evidence="1" key="2">
    <citation type="journal article" date="2021" name="PeerJ">
        <title>Extensive microbial diversity within the chicken gut microbiome revealed by metagenomics and culture.</title>
        <authorList>
            <person name="Gilroy R."/>
            <person name="Ravi A."/>
            <person name="Getino M."/>
            <person name="Pursley I."/>
            <person name="Horton D.L."/>
            <person name="Alikhan N.F."/>
            <person name="Baker D."/>
            <person name="Gharbi K."/>
            <person name="Hall N."/>
            <person name="Watson M."/>
            <person name="Adriaenssens E.M."/>
            <person name="Foster-Nyarko E."/>
            <person name="Jarju S."/>
            <person name="Secka A."/>
            <person name="Antonio M."/>
            <person name="Oren A."/>
            <person name="Chaudhuri R.R."/>
            <person name="La Ragione R."/>
            <person name="Hildebrand F."/>
            <person name="Pallen M.J."/>
        </authorList>
    </citation>
    <scope>NUCLEOTIDE SEQUENCE</scope>
    <source>
        <strain evidence="1">ChiSjej5B23-6657</strain>
    </source>
</reference>
<sequence length="166" mass="18695">MGKQEDQLQEQEGQLAGRFSFWENNGGRAFRKNRYWRDNAPLQAGSQLADRITVHPTGLKEQVYDIRNCGPRHRFAVYDPAAGKLRIVSNCTQATARDILVEAMWRLEQAGFEIVGHVHDEVIIEAPVGQHTVAEVCSMMAQNPAWCPDCPLSAAGYLAPDYYFKD</sequence>